<feature type="binding site" evidence="9">
    <location>
        <position position="25"/>
    </location>
    <ligand>
        <name>phosphoenolpyruvate</name>
        <dbReference type="ChEBI" id="CHEBI:58702"/>
    </ligand>
</feature>
<evidence type="ECO:0000256" key="4">
    <source>
        <dbReference type="ARBA" id="ARBA00022490"/>
    </source>
</evidence>
<accession>A0A7S8E5L4</accession>
<dbReference type="FunFam" id="3.65.10.10:FF:000005">
    <property type="entry name" value="3-phosphoshikimate 1-carboxyvinyltransferase"/>
    <property type="match status" value="1"/>
</dbReference>
<comment type="subunit">
    <text evidence="9">Monomer.</text>
</comment>
<dbReference type="Gene3D" id="3.65.10.10">
    <property type="entry name" value="Enolpyruvate transferase domain"/>
    <property type="match status" value="2"/>
</dbReference>
<keyword evidence="12" id="KW-1185">Reference proteome</keyword>
<dbReference type="UniPathway" id="UPA00053">
    <property type="reaction ID" value="UER00089"/>
</dbReference>
<dbReference type="GO" id="GO:0003866">
    <property type="term" value="F:3-phosphoshikimate 1-carboxyvinyltransferase activity"/>
    <property type="evidence" value="ECO:0007669"/>
    <property type="project" value="UniProtKB-UniRule"/>
</dbReference>
<feature type="binding site" evidence="9">
    <location>
        <position position="25"/>
    </location>
    <ligand>
        <name>3-phosphoshikimate</name>
        <dbReference type="ChEBI" id="CHEBI:145989"/>
    </ligand>
</feature>
<comment type="caution">
    <text evidence="9">Lacks conserved residue(s) required for the propagation of feature annotation.</text>
</comment>
<comment type="function">
    <text evidence="1 9">Catalyzes the transfer of the enolpyruvyl moiety of phosphoenolpyruvate (PEP) to the 5-hydroxyl of shikimate-3-phosphate (S3P) to produce enolpyruvyl shikimate-3-phosphate and inorganic phosphate.</text>
</comment>
<keyword evidence="5 9" id="KW-0028">Amino-acid biosynthesis</keyword>
<dbReference type="GO" id="GO:0005737">
    <property type="term" value="C:cytoplasm"/>
    <property type="evidence" value="ECO:0007669"/>
    <property type="project" value="UniProtKB-SubCell"/>
</dbReference>
<feature type="binding site" evidence="9">
    <location>
        <position position="166"/>
    </location>
    <ligand>
        <name>3-phosphoshikimate</name>
        <dbReference type="ChEBI" id="CHEBI:145989"/>
    </ligand>
</feature>
<comment type="similarity">
    <text evidence="3 9">Belongs to the EPSP synthase family.</text>
</comment>
<feature type="binding site" evidence="9">
    <location>
        <position position="30"/>
    </location>
    <ligand>
        <name>3-phosphoshikimate</name>
        <dbReference type="ChEBI" id="CHEBI:145989"/>
    </ligand>
</feature>
<protein>
    <recommendedName>
        <fullName evidence="9">3-phosphoshikimate 1-carboxyvinyltransferase</fullName>
        <ecNumber evidence="9">2.5.1.19</ecNumber>
    </recommendedName>
    <alternativeName>
        <fullName evidence="9">5-enolpyruvylshikimate-3-phosphate synthase</fullName>
        <shortName evidence="9">EPSP synthase</shortName>
        <shortName evidence="9">EPSPS</shortName>
    </alternativeName>
</protein>
<evidence type="ECO:0000256" key="6">
    <source>
        <dbReference type="ARBA" id="ARBA00022679"/>
    </source>
</evidence>
<dbReference type="Pfam" id="PF00275">
    <property type="entry name" value="EPSP_synthase"/>
    <property type="match status" value="1"/>
</dbReference>
<dbReference type="HAMAP" id="MF_00210">
    <property type="entry name" value="EPSP_synth"/>
    <property type="match status" value="1"/>
</dbReference>
<reference evidence="11 12" key="1">
    <citation type="submission" date="2020-02" db="EMBL/GenBank/DDBJ databases">
        <authorList>
            <person name="Zheng R.K."/>
            <person name="Sun C.M."/>
        </authorList>
    </citation>
    <scope>NUCLEOTIDE SEQUENCE [LARGE SCALE GENOMIC DNA]</scope>
    <source>
        <strain evidence="12">rifampicinis</strain>
    </source>
</reference>
<dbReference type="FunFam" id="3.65.10.10:FF:000006">
    <property type="entry name" value="3-phosphoshikimate 1-carboxyvinyltransferase"/>
    <property type="match status" value="1"/>
</dbReference>
<evidence type="ECO:0000256" key="1">
    <source>
        <dbReference type="ARBA" id="ARBA00002174"/>
    </source>
</evidence>
<gene>
    <name evidence="9 11" type="primary">aroA</name>
    <name evidence="11" type="ORF">G4Y79_13785</name>
</gene>
<dbReference type="PANTHER" id="PTHR21090">
    <property type="entry name" value="AROM/DEHYDROQUINATE SYNTHASE"/>
    <property type="match status" value="1"/>
</dbReference>
<dbReference type="GO" id="GO:0009423">
    <property type="term" value="P:chorismate biosynthetic process"/>
    <property type="evidence" value="ECO:0007669"/>
    <property type="project" value="UniProtKB-UniRule"/>
</dbReference>
<dbReference type="InterPro" id="IPR023193">
    <property type="entry name" value="EPSP_synthase_CS"/>
</dbReference>
<proteinExistence type="inferred from homology"/>
<name>A0A7S8E5L4_9CHLR</name>
<feature type="binding site" evidence="9">
    <location>
        <position position="387"/>
    </location>
    <ligand>
        <name>phosphoenolpyruvate</name>
        <dbReference type="ChEBI" id="CHEBI:58702"/>
    </ligand>
</feature>
<feature type="binding site" evidence="9">
    <location>
        <position position="168"/>
    </location>
    <ligand>
        <name>phosphoenolpyruvate</name>
        <dbReference type="ChEBI" id="CHEBI:58702"/>
    </ligand>
</feature>
<evidence type="ECO:0000256" key="8">
    <source>
        <dbReference type="ARBA" id="ARBA00044633"/>
    </source>
</evidence>
<feature type="binding site" evidence="9">
    <location>
        <position position="168"/>
    </location>
    <ligand>
        <name>3-phosphoshikimate</name>
        <dbReference type="ChEBI" id="CHEBI:145989"/>
    </ligand>
</feature>
<dbReference type="NCBIfam" id="TIGR01356">
    <property type="entry name" value="aroA"/>
    <property type="match status" value="1"/>
</dbReference>
<dbReference type="PROSITE" id="PS00885">
    <property type="entry name" value="EPSP_SYNTHASE_2"/>
    <property type="match status" value="1"/>
</dbReference>
<feature type="binding site" evidence="9">
    <location>
        <position position="345"/>
    </location>
    <ligand>
        <name>phosphoenolpyruvate</name>
        <dbReference type="ChEBI" id="CHEBI:58702"/>
    </ligand>
</feature>
<dbReference type="InterPro" id="IPR006264">
    <property type="entry name" value="EPSP_synthase"/>
</dbReference>
<dbReference type="InterPro" id="IPR013792">
    <property type="entry name" value="RNA3'P_cycl/enolpyr_Trfase_a/b"/>
</dbReference>
<dbReference type="KEGG" id="pmet:G4Y79_13785"/>
<keyword evidence="4 9" id="KW-0963">Cytoplasm</keyword>
<comment type="subcellular location">
    <subcellularLocation>
        <location evidence="9">Cytoplasm</location>
    </subcellularLocation>
</comment>
<evidence type="ECO:0000259" key="10">
    <source>
        <dbReference type="Pfam" id="PF00275"/>
    </source>
</evidence>
<dbReference type="GO" id="GO:0009073">
    <property type="term" value="P:aromatic amino acid family biosynthetic process"/>
    <property type="evidence" value="ECO:0007669"/>
    <property type="project" value="UniProtKB-KW"/>
</dbReference>
<keyword evidence="7 9" id="KW-0057">Aromatic amino acid biosynthesis</keyword>
<organism evidence="11 12">
    <name type="scientific">Phototrophicus methaneseepsis</name>
    <dbReference type="NCBI Taxonomy" id="2710758"/>
    <lineage>
        <taxon>Bacteria</taxon>
        <taxon>Bacillati</taxon>
        <taxon>Chloroflexota</taxon>
        <taxon>Candidatus Thermofontia</taxon>
        <taxon>Phototrophicales</taxon>
        <taxon>Phototrophicaceae</taxon>
        <taxon>Phototrophicus</taxon>
    </lineage>
</organism>
<evidence type="ECO:0000313" key="12">
    <source>
        <dbReference type="Proteomes" id="UP000594468"/>
    </source>
</evidence>
<evidence type="ECO:0000313" key="11">
    <source>
        <dbReference type="EMBL" id="QPC80780.1"/>
    </source>
</evidence>
<feature type="binding site" evidence="9">
    <location>
        <position position="95"/>
    </location>
    <ligand>
        <name>phosphoenolpyruvate</name>
        <dbReference type="ChEBI" id="CHEBI:58702"/>
    </ligand>
</feature>
<feature type="binding site" evidence="9">
    <location>
        <position position="341"/>
    </location>
    <ligand>
        <name>3-phosphoshikimate</name>
        <dbReference type="ChEBI" id="CHEBI:145989"/>
    </ligand>
</feature>
<feature type="binding site" evidence="9">
    <location>
        <position position="123"/>
    </location>
    <ligand>
        <name>phosphoenolpyruvate</name>
        <dbReference type="ChEBI" id="CHEBI:58702"/>
    </ligand>
</feature>
<evidence type="ECO:0000256" key="7">
    <source>
        <dbReference type="ARBA" id="ARBA00023141"/>
    </source>
</evidence>
<evidence type="ECO:0000256" key="9">
    <source>
        <dbReference type="HAMAP-Rule" id="MF_00210"/>
    </source>
</evidence>
<dbReference type="SUPFAM" id="SSF55205">
    <property type="entry name" value="EPT/RTPC-like"/>
    <property type="match status" value="1"/>
</dbReference>
<dbReference type="EMBL" id="CP062983">
    <property type="protein sequence ID" value="QPC80780.1"/>
    <property type="molecule type" value="Genomic_DNA"/>
</dbReference>
<dbReference type="InterPro" id="IPR001986">
    <property type="entry name" value="Enolpyruvate_Tfrase_dom"/>
</dbReference>
<keyword evidence="6 9" id="KW-0808">Transferase</keyword>
<evidence type="ECO:0000256" key="3">
    <source>
        <dbReference type="ARBA" id="ARBA00009948"/>
    </source>
</evidence>
<dbReference type="CDD" id="cd01556">
    <property type="entry name" value="EPSP_synthase"/>
    <property type="match status" value="1"/>
</dbReference>
<dbReference type="GO" id="GO:0008652">
    <property type="term" value="P:amino acid biosynthetic process"/>
    <property type="evidence" value="ECO:0007669"/>
    <property type="project" value="UniProtKB-KW"/>
</dbReference>
<evidence type="ECO:0000256" key="2">
    <source>
        <dbReference type="ARBA" id="ARBA00004811"/>
    </source>
</evidence>
<feature type="binding site" evidence="9">
    <location>
        <position position="314"/>
    </location>
    <ligand>
        <name>3-phosphoshikimate</name>
        <dbReference type="ChEBI" id="CHEBI:145989"/>
    </ligand>
</feature>
<feature type="active site" description="Proton acceptor" evidence="9">
    <location>
        <position position="314"/>
    </location>
</feature>
<dbReference type="PIRSF" id="PIRSF000505">
    <property type="entry name" value="EPSPS"/>
    <property type="match status" value="1"/>
</dbReference>
<dbReference type="EC" id="2.5.1.19" evidence="9"/>
<dbReference type="InterPro" id="IPR036968">
    <property type="entry name" value="Enolpyruvate_Tfrase_sf"/>
</dbReference>
<comment type="pathway">
    <text evidence="2 9">Metabolic intermediate biosynthesis; chorismate biosynthesis; chorismate from D-erythrose 4-phosphate and phosphoenolpyruvate: step 6/7.</text>
</comment>
<dbReference type="Proteomes" id="UP000594468">
    <property type="component" value="Chromosome"/>
</dbReference>
<feature type="binding site" evidence="9">
    <location>
        <position position="26"/>
    </location>
    <ligand>
        <name>3-phosphoshikimate</name>
        <dbReference type="ChEBI" id="CHEBI:145989"/>
    </ligand>
</feature>
<comment type="catalytic activity">
    <reaction evidence="8">
        <text>3-phosphoshikimate + phosphoenolpyruvate = 5-O-(1-carboxyvinyl)-3-phosphoshikimate + phosphate</text>
        <dbReference type="Rhea" id="RHEA:21256"/>
        <dbReference type="ChEBI" id="CHEBI:43474"/>
        <dbReference type="ChEBI" id="CHEBI:57701"/>
        <dbReference type="ChEBI" id="CHEBI:58702"/>
        <dbReference type="ChEBI" id="CHEBI:145989"/>
        <dbReference type="EC" id="2.5.1.19"/>
    </reaction>
    <physiologicalReaction direction="left-to-right" evidence="8">
        <dbReference type="Rhea" id="RHEA:21257"/>
    </physiologicalReaction>
</comment>
<evidence type="ECO:0000256" key="5">
    <source>
        <dbReference type="ARBA" id="ARBA00022605"/>
    </source>
</evidence>
<dbReference type="RefSeq" id="WP_195168855.1">
    <property type="nucleotide sequence ID" value="NZ_CP062983.1"/>
</dbReference>
<sequence>MTTDDKLTIKPGMPLRGTTSVPGDKSISHRAILLGALGNGATEVRGWLAAGDTEATLGAVQALGIQIDRHDTHTLTVHGGTLKKPDQPLDFVNAGTGIRLAAGVMAGQPFESVLDGSYQLRRRPMKRITEPLQAMGAHIESTDGKCPLTIKPAVLKGVRYEMNVASAQVKSALLLAALFADGPTTVVQPGPARDHTERMLSSMGAQIVVEGNDVTLTPGAQLQPMNLTVPGDFSSAAFLIVAALIVPDSDITITGVNLNDTRTGLLDVLLEMGGNIQVTETGLEAGEPIGDLRVQSSQLRGTTVGGDMVVRMIDEFPVLMIAALNAQGETLVHDARELRVKETDRISVMAGELRKLGAQIEEREDGFRIIGQQRLMGAVVDGHDDHRVAMSLAVAGLAAAEMTVVTDARCAGDSFPGFAETLVSLGGGMLPQAVE</sequence>
<feature type="domain" description="Enolpyruvate transferase" evidence="10">
    <location>
        <begin position="10"/>
        <end position="422"/>
    </location>
</feature>
<dbReference type="AlphaFoldDB" id="A0A7S8E5L4"/>
<dbReference type="PANTHER" id="PTHR21090:SF5">
    <property type="entry name" value="PENTAFUNCTIONAL AROM POLYPEPTIDE"/>
    <property type="match status" value="1"/>
</dbReference>